<evidence type="ECO:0000313" key="2">
    <source>
        <dbReference type="Proteomes" id="UP000198765"/>
    </source>
</evidence>
<proteinExistence type="predicted"/>
<dbReference type="EMBL" id="LT594324">
    <property type="protein sequence ID" value="SBT52887.1"/>
    <property type="molecule type" value="Genomic_DNA"/>
</dbReference>
<name>A0A1A9A9N8_9ACTN</name>
<dbReference type="AlphaFoldDB" id="A0A1A9A9N8"/>
<gene>
    <name evidence="1" type="ORF">GA0070621_4588</name>
</gene>
<evidence type="ECO:0000313" key="1">
    <source>
        <dbReference type="EMBL" id="SBT52887.1"/>
    </source>
</evidence>
<sequence length="82" mass="9300">MDPLLTLASVIITAAALVTLGYAGLCWVIPFKTCQRCAGTGRTTTRILHRPRACRRCDRGMRLRLGRRIFNVLHRLRAEAHR</sequence>
<keyword evidence="2" id="KW-1185">Reference proteome</keyword>
<dbReference type="PATRIC" id="fig|299146.4.peg.4739"/>
<protein>
    <submittedName>
        <fullName evidence="1">Uncharacterized protein</fullName>
    </submittedName>
</protein>
<dbReference type="OrthoDB" id="3398186at2"/>
<dbReference type="Proteomes" id="UP000198765">
    <property type="component" value="Chromosome I"/>
</dbReference>
<reference evidence="1 2" key="1">
    <citation type="submission" date="2016-06" db="EMBL/GenBank/DDBJ databases">
        <authorList>
            <person name="Kjaerup R.B."/>
            <person name="Dalgaard T.S."/>
            <person name="Juul-Madsen H.R."/>
        </authorList>
    </citation>
    <scope>NUCLEOTIDE SEQUENCE [LARGE SCALE GENOMIC DNA]</scope>
    <source>
        <strain evidence="1 2">DSM 45248</strain>
    </source>
</reference>
<accession>A0A1A9A9N8</accession>
<dbReference type="RefSeq" id="WP_091199289.1">
    <property type="nucleotide sequence ID" value="NZ_LT594324.1"/>
</dbReference>
<organism evidence="1 2">
    <name type="scientific">Micromonospora narathiwatensis</name>
    <dbReference type="NCBI Taxonomy" id="299146"/>
    <lineage>
        <taxon>Bacteria</taxon>
        <taxon>Bacillati</taxon>
        <taxon>Actinomycetota</taxon>
        <taxon>Actinomycetes</taxon>
        <taxon>Micromonosporales</taxon>
        <taxon>Micromonosporaceae</taxon>
        <taxon>Micromonospora</taxon>
    </lineage>
</organism>